<gene>
    <name evidence="1" type="ORF">GCM10009838_46170</name>
</gene>
<reference evidence="2" key="1">
    <citation type="journal article" date="2019" name="Int. J. Syst. Evol. Microbiol.">
        <title>The Global Catalogue of Microorganisms (GCM) 10K type strain sequencing project: providing services to taxonomists for standard genome sequencing and annotation.</title>
        <authorList>
            <consortium name="The Broad Institute Genomics Platform"/>
            <consortium name="The Broad Institute Genome Sequencing Center for Infectious Disease"/>
            <person name="Wu L."/>
            <person name="Ma J."/>
        </authorList>
    </citation>
    <scope>NUCLEOTIDE SEQUENCE [LARGE SCALE GENOMIC DNA]</scope>
    <source>
        <strain evidence="2">JCM 16013</strain>
    </source>
</reference>
<accession>A0ABP5DGD6</accession>
<dbReference type="EMBL" id="BAAAQM010000026">
    <property type="protein sequence ID" value="GAA1979832.1"/>
    <property type="molecule type" value="Genomic_DNA"/>
</dbReference>
<dbReference type="RefSeq" id="WP_344659164.1">
    <property type="nucleotide sequence ID" value="NZ_BAAAQM010000026.1"/>
</dbReference>
<keyword evidence="2" id="KW-1185">Reference proteome</keyword>
<protein>
    <submittedName>
        <fullName evidence="1">Uncharacterized protein</fullName>
    </submittedName>
</protein>
<dbReference type="Pfam" id="PF22535">
    <property type="entry name" value="DUF7003"/>
    <property type="match status" value="1"/>
</dbReference>
<sequence length="203" mass="23221">MSFGQQFLDQIDASAHEFTFPFLDHGYYHAIDVRLHVYRDEKRWAVVIETVGYNAGARSVTDALTAFGVRAGRQIERVENLDELLDDDGNYVGGKPIRVRGQDLTVEASGWEYFPEVVRELVPAHRDLLLADESELRSLIPPDLPEILRLESWHHPDSLVERPSREEAFQLIAKVLDSGNPHEYRPTRAPNTHWSYWPESGTA</sequence>
<organism evidence="1 2">
    <name type="scientific">Catenulispora subtropica</name>
    <dbReference type="NCBI Taxonomy" id="450798"/>
    <lineage>
        <taxon>Bacteria</taxon>
        <taxon>Bacillati</taxon>
        <taxon>Actinomycetota</taxon>
        <taxon>Actinomycetes</taxon>
        <taxon>Catenulisporales</taxon>
        <taxon>Catenulisporaceae</taxon>
        <taxon>Catenulispora</taxon>
    </lineage>
</organism>
<evidence type="ECO:0000313" key="2">
    <source>
        <dbReference type="Proteomes" id="UP001499854"/>
    </source>
</evidence>
<name>A0ABP5DGD6_9ACTN</name>
<proteinExistence type="predicted"/>
<evidence type="ECO:0000313" key="1">
    <source>
        <dbReference type="EMBL" id="GAA1979832.1"/>
    </source>
</evidence>
<dbReference type="Proteomes" id="UP001499854">
    <property type="component" value="Unassembled WGS sequence"/>
</dbReference>
<dbReference type="InterPro" id="IPR054272">
    <property type="entry name" value="DUF7003"/>
</dbReference>
<comment type="caution">
    <text evidence="1">The sequence shown here is derived from an EMBL/GenBank/DDBJ whole genome shotgun (WGS) entry which is preliminary data.</text>
</comment>